<evidence type="ECO:0000256" key="4">
    <source>
        <dbReference type="ARBA" id="ARBA00023136"/>
    </source>
</evidence>
<dbReference type="PANTHER" id="PTHR16100">
    <property type="entry name" value="PHOSPHOINOSITIDE-INTERACTING PROTEIN FAMILY MEMBER"/>
    <property type="match status" value="1"/>
</dbReference>
<dbReference type="Pfam" id="PF16311">
    <property type="entry name" value="TMEM100"/>
    <property type="match status" value="1"/>
</dbReference>
<dbReference type="GO" id="GO:0015074">
    <property type="term" value="P:DNA integration"/>
    <property type="evidence" value="ECO:0007669"/>
    <property type="project" value="InterPro"/>
</dbReference>
<organism evidence="8 9">
    <name type="scientific">Hemibagrus guttatus</name>
    <dbReference type="NCBI Taxonomy" id="175788"/>
    <lineage>
        <taxon>Eukaryota</taxon>
        <taxon>Metazoa</taxon>
        <taxon>Chordata</taxon>
        <taxon>Craniata</taxon>
        <taxon>Vertebrata</taxon>
        <taxon>Euteleostomi</taxon>
        <taxon>Actinopterygii</taxon>
        <taxon>Neopterygii</taxon>
        <taxon>Teleostei</taxon>
        <taxon>Ostariophysi</taxon>
        <taxon>Siluriformes</taxon>
        <taxon>Bagridae</taxon>
        <taxon>Hemibagrus</taxon>
    </lineage>
</organism>
<evidence type="ECO:0000256" key="6">
    <source>
        <dbReference type="SAM" id="Phobius"/>
    </source>
</evidence>
<dbReference type="GO" id="GO:0003677">
    <property type="term" value="F:DNA binding"/>
    <property type="evidence" value="ECO:0007669"/>
    <property type="project" value="InterPro"/>
</dbReference>
<keyword evidence="2 6" id="KW-0812">Transmembrane</keyword>
<feature type="region of interest" description="Disordered" evidence="5">
    <location>
        <begin position="19"/>
        <end position="38"/>
    </location>
</feature>
<feature type="domain" description="Transposase Tc1-like" evidence="7">
    <location>
        <begin position="186"/>
        <end position="257"/>
    </location>
</feature>
<evidence type="ECO:0000313" key="8">
    <source>
        <dbReference type="EMBL" id="KAK3508082.1"/>
    </source>
</evidence>
<sequence length="267" mass="29290">MPEDTAKDTMTVPECPSLTVKANNNNNKNNPPPSVSIPLVNDGPLTAATGGTELSCFRCTLPFGVVVLIAGIVVTAVAYSLNSHGSTISHFGLALLSAGVALLGLSAACWKLRSEKKKEERRRESQAALVTNHRIIVCICLAGQEAKLIEGPNEHSVLHHLYMEEAGTTRTLPRADRPAKPSDRGRRTLVRELTKNSMVTLKELQRFSVERGELSRRTTISAALHQSGLYGRVTIWKPLLSKRHMTAHLEFAKSHLKDSQTMREKIL</sequence>
<evidence type="ECO:0000259" key="7">
    <source>
        <dbReference type="Pfam" id="PF01498"/>
    </source>
</evidence>
<accession>A0AAE0UKG6</accession>
<dbReference type="GO" id="GO:0006313">
    <property type="term" value="P:DNA transposition"/>
    <property type="evidence" value="ECO:0007669"/>
    <property type="project" value="InterPro"/>
</dbReference>
<evidence type="ECO:0000256" key="5">
    <source>
        <dbReference type="SAM" id="MobiDB-lite"/>
    </source>
</evidence>
<protein>
    <recommendedName>
        <fullName evidence="7">Transposase Tc1-like domain-containing protein</fullName>
    </recommendedName>
</protein>
<evidence type="ECO:0000256" key="3">
    <source>
        <dbReference type="ARBA" id="ARBA00022989"/>
    </source>
</evidence>
<feature type="transmembrane region" description="Helical" evidence="6">
    <location>
        <begin position="61"/>
        <end position="81"/>
    </location>
</feature>
<dbReference type="InterPro" id="IPR032536">
    <property type="entry name" value="TMEM100"/>
</dbReference>
<keyword evidence="4 6" id="KW-0472">Membrane</keyword>
<dbReference type="InterPro" id="IPR002492">
    <property type="entry name" value="Transposase_Tc1-like"/>
</dbReference>
<reference evidence="8" key="1">
    <citation type="submission" date="2023-06" db="EMBL/GenBank/DDBJ databases">
        <title>Male Hemibagrus guttatus genome.</title>
        <authorList>
            <person name="Bian C."/>
        </authorList>
    </citation>
    <scope>NUCLEOTIDE SEQUENCE</scope>
    <source>
        <strain evidence="8">Male_cb2023</strain>
        <tissue evidence="8">Muscle</tissue>
    </source>
</reference>
<keyword evidence="3 6" id="KW-1133">Transmembrane helix</keyword>
<evidence type="ECO:0000256" key="2">
    <source>
        <dbReference type="ARBA" id="ARBA00022692"/>
    </source>
</evidence>
<dbReference type="AlphaFoldDB" id="A0AAE0UKG6"/>
<proteinExistence type="predicted"/>
<keyword evidence="9" id="KW-1185">Reference proteome</keyword>
<dbReference type="PANTHER" id="PTHR16100:SF5">
    <property type="entry name" value="TRANSMEMBRANE PROTEIN 100"/>
    <property type="match status" value="1"/>
</dbReference>
<feature type="transmembrane region" description="Helical" evidence="6">
    <location>
        <begin position="87"/>
        <end position="112"/>
    </location>
</feature>
<gene>
    <name evidence="8" type="ORF">QTP70_012457</name>
</gene>
<evidence type="ECO:0000313" key="9">
    <source>
        <dbReference type="Proteomes" id="UP001274896"/>
    </source>
</evidence>
<dbReference type="GO" id="GO:0071773">
    <property type="term" value="P:cellular response to BMP stimulus"/>
    <property type="evidence" value="ECO:0007669"/>
    <property type="project" value="TreeGrafter"/>
</dbReference>
<dbReference type="EMBL" id="JAUCMX010000028">
    <property type="protein sequence ID" value="KAK3508082.1"/>
    <property type="molecule type" value="Genomic_DNA"/>
</dbReference>
<dbReference type="GO" id="GO:0005886">
    <property type="term" value="C:plasma membrane"/>
    <property type="evidence" value="ECO:0007669"/>
    <property type="project" value="TreeGrafter"/>
</dbReference>
<dbReference type="Proteomes" id="UP001274896">
    <property type="component" value="Unassembled WGS sequence"/>
</dbReference>
<evidence type="ECO:0000256" key="1">
    <source>
        <dbReference type="ARBA" id="ARBA00004141"/>
    </source>
</evidence>
<comment type="subcellular location">
    <subcellularLocation>
        <location evidence="1">Membrane</location>
        <topology evidence="1">Multi-pass membrane protein</topology>
    </subcellularLocation>
</comment>
<dbReference type="Pfam" id="PF01498">
    <property type="entry name" value="HTH_Tnp_Tc3_2"/>
    <property type="match status" value="1"/>
</dbReference>
<name>A0AAE0UKG6_9TELE</name>
<comment type="caution">
    <text evidence="8">The sequence shown here is derived from an EMBL/GenBank/DDBJ whole genome shotgun (WGS) entry which is preliminary data.</text>
</comment>